<dbReference type="InterPro" id="IPR019293">
    <property type="entry name" value="ThiN"/>
</dbReference>
<dbReference type="Pfam" id="PF08543">
    <property type="entry name" value="Phos_pyr_kin"/>
    <property type="match status" value="1"/>
</dbReference>
<evidence type="ECO:0000259" key="6">
    <source>
        <dbReference type="Pfam" id="PF10120"/>
    </source>
</evidence>
<dbReference type="GO" id="GO:0008902">
    <property type="term" value="F:hydroxymethylpyrimidine kinase activity"/>
    <property type="evidence" value="ECO:0007669"/>
    <property type="project" value="UniProtKB-EC"/>
</dbReference>
<dbReference type="FunFam" id="3.40.1190.20:FF:000003">
    <property type="entry name" value="Phosphomethylpyrimidine kinase ThiD"/>
    <property type="match status" value="1"/>
</dbReference>
<dbReference type="Proteomes" id="UP001166304">
    <property type="component" value="Unassembled WGS sequence"/>
</dbReference>
<dbReference type="PANTHER" id="PTHR20858">
    <property type="entry name" value="PHOSPHOMETHYLPYRIMIDINE KINASE"/>
    <property type="match status" value="1"/>
</dbReference>
<dbReference type="InterPro" id="IPR004399">
    <property type="entry name" value="HMP/HMP-P_kinase_dom"/>
</dbReference>
<dbReference type="NCBIfam" id="TIGR00097">
    <property type="entry name" value="HMP-P_kinase"/>
    <property type="match status" value="1"/>
</dbReference>
<dbReference type="GO" id="GO:0005829">
    <property type="term" value="C:cytosol"/>
    <property type="evidence" value="ECO:0007669"/>
    <property type="project" value="TreeGrafter"/>
</dbReference>
<dbReference type="SUPFAM" id="SSF53613">
    <property type="entry name" value="Ribokinase-like"/>
    <property type="match status" value="1"/>
</dbReference>
<dbReference type="CDD" id="cd01169">
    <property type="entry name" value="HMPP_kinase"/>
    <property type="match status" value="1"/>
</dbReference>
<dbReference type="PANTHER" id="PTHR20858:SF17">
    <property type="entry name" value="HYDROXYMETHYLPYRIMIDINE_PHOSPHOMETHYLPYRIMIDINE KINASE THI20-RELATED"/>
    <property type="match status" value="1"/>
</dbReference>
<reference evidence="7" key="1">
    <citation type="submission" date="2021-06" db="EMBL/GenBank/DDBJ databases">
        <title>New haloarchaea isolates fom saline soil.</title>
        <authorList>
            <person name="Duran-Viseras A."/>
            <person name="Sanchez-Porro C.S."/>
            <person name="Ventosa A."/>
        </authorList>
    </citation>
    <scope>NUCLEOTIDE SEQUENCE</scope>
    <source>
        <strain evidence="7">JCM 18369</strain>
    </source>
</reference>
<dbReference type="EC" id="2.7.1.49" evidence="7"/>
<evidence type="ECO:0000259" key="5">
    <source>
        <dbReference type="Pfam" id="PF08543"/>
    </source>
</evidence>
<keyword evidence="2" id="KW-0547">Nucleotide-binding</keyword>
<dbReference type="EC" id="2.7.4.7" evidence="7"/>
<keyword evidence="4" id="KW-0067">ATP-binding</keyword>
<keyword evidence="1 7" id="KW-0808">Transferase</keyword>
<dbReference type="Pfam" id="PF10120">
    <property type="entry name" value="ThiN"/>
    <property type="match status" value="1"/>
</dbReference>
<dbReference type="AlphaFoldDB" id="A0AA41G9C5"/>
<evidence type="ECO:0000256" key="2">
    <source>
        <dbReference type="ARBA" id="ARBA00022741"/>
    </source>
</evidence>
<name>A0AA41G9C5_9EURY</name>
<dbReference type="Gene3D" id="3.40.225.10">
    <property type="entry name" value="Class II aldolase/adducin N-terminal domain"/>
    <property type="match status" value="1"/>
</dbReference>
<evidence type="ECO:0000313" key="7">
    <source>
        <dbReference type="EMBL" id="MBV0902527.1"/>
    </source>
</evidence>
<comment type="caution">
    <text evidence="7">The sequence shown here is derived from an EMBL/GenBank/DDBJ whole genome shotgun (WGS) entry which is preliminary data.</text>
</comment>
<organism evidence="7 8">
    <name type="scientific">Haloarcula salina</name>
    <dbReference type="NCBI Taxonomy" id="1429914"/>
    <lineage>
        <taxon>Archaea</taxon>
        <taxon>Methanobacteriati</taxon>
        <taxon>Methanobacteriota</taxon>
        <taxon>Stenosarchaea group</taxon>
        <taxon>Halobacteria</taxon>
        <taxon>Halobacteriales</taxon>
        <taxon>Haloarculaceae</taxon>
        <taxon>Haloarcula</taxon>
    </lineage>
</organism>
<dbReference type="GO" id="GO:0005524">
    <property type="term" value="F:ATP binding"/>
    <property type="evidence" value="ECO:0007669"/>
    <property type="project" value="UniProtKB-KW"/>
</dbReference>
<accession>A0AA41G9C5</accession>
<protein>
    <submittedName>
        <fullName evidence="7">Bifunctional hydroxymethylpyrimidine kinase/phosphomethylpyrimidine kinase</fullName>
        <ecNumber evidence="7">2.7.1.49</ecNumber>
        <ecNumber evidence="7">2.7.4.7</ecNumber>
    </submittedName>
</protein>
<dbReference type="GO" id="GO:0008972">
    <property type="term" value="F:phosphomethylpyrimidine kinase activity"/>
    <property type="evidence" value="ECO:0007669"/>
    <property type="project" value="UniProtKB-EC"/>
</dbReference>
<sequence length="452" mass="46393">MTRADAPVAPPVVLTIAGSDSGGGAGIQADLKTIEAGGGFGTSAITSVTAQNTTGVQGQHLLPLADIEAQLTAVLEDFDVAAVKTGMLATSEVVDLVVEYADDLPNLVVDPVMVAASGDRLLEPEAEDAYEDLIAAASVVTPNADEAAVLTDREVDDPDAAEAAGRDLVATGADSALVKGGHVPGDAVVDTLVTGDEVTTFRHDRIDTEATHGSGCTLSSAVATRLAHGDDRTEAVGSGIDLLSSAVRYNLDVGEGPGAVHHLVQTRNEAARHRTSEAVERAVSALVEADVSPLVPEVGMTVAGATPYAETPDEVAAVEGRIARTMDGVRPNRGVRFGASTTVARFLLAVREHDPAVRFAVNCRLTDAVEDALGELGGAVPSYDPAERSTDTPAAETTQWGVGRAFEASEETPVAVIDRGDVGVEASAMVLAADADALVSRVRTVQSVVEEP</sequence>
<dbReference type="RefSeq" id="WP_162413323.1">
    <property type="nucleotide sequence ID" value="NZ_JAHQXE010000003.1"/>
</dbReference>
<dbReference type="GO" id="GO:0009228">
    <property type="term" value="P:thiamine biosynthetic process"/>
    <property type="evidence" value="ECO:0007669"/>
    <property type="project" value="InterPro"/>
</dbReference>
<dbReference type="InterPro" id="IPR013749">
    <property type="entry name" value="PM/HMP-P_kinase-1"/>
</dbReference>
<proteinExistence type="predicted"/>
<keyword evidence="8" id="KW-1185">Reference proteome</keyword>
<dbReference type="InterPro" id="IPR029056">
    <property type="entry name" value="Ribokinase-like"/>
</dbReference>
<evidence type="ECO:0000256" key="1">
    <source>
        <dbReference type="ARBA" id="ARBA00022679"/>
    </source>
</evidence>
<dbReference type="InterPro" id="IPR036409">
    <property type="entry name" value="Aldolase_II/adducin_N_sf"/>
</dbReference>
<dbReference type="Gene3D" id="3.40.1190.20">
    <property type="match status" value="1"/>
</dbReference>
<evidence type="ECO:0000256" key="4">
    <source>
        <dbReference type="ARBA" id="ARBA00022840"/>
    </source>
</evidence>
<dbReference type="EMBL" id="JAHQXE010000003">
    <property type="protein sequence ID" value="MBV0902527.1"/>
    <property type="molecule type" value="Genomic_DNA"/>
</dbReference>
<feature type="domain" description="Pyridoxamine kinase/Phosphomethylpyrimidine kinase" evidence="5">
    <location>
        <begin position="20"/>
        <end position="261"/>
    </location>
</feature>
<keyword evidence="3 7" id="KW-0418">Kinase</keyword>
<evidence type="ECO:0000256" key="3">
    <source>
        <dbReference type="ARBA" id="ARBA00022777"/>
    </source>
</evidence>
<dbReference type="SUPFAM" id="SSF53639">
    <property type="entry name" value="AraD/HMP-PK domain-like"/>
    <property type="match status" value="1"/>
</dbReference>
<evidence type="ECO:0000313" key="8">
    <source>
        <dbReference type="Proteomes" id="UP001166304"/>
    </source>
</evidence>
<feature type="domain" description="Thiamine-phosphate synthase ThiN" evidence="6">
    <location>
        <begin position="279"/>
        <end position="443"/>
    </location>
</feature>
<gene>
    <name evidence="7" type="primary">thiD</name>
    <name evidence="7" type="ORF">KTS37_12075</name>
</gene>